<evidence type="ECO:0000256" key="10">
    <source>
        <dbReference type="ARBA" id="ARBA00022692"/>
    </source>
</evidence>
<gene>
    <name evidence="19 21" type="primary">cobS</name>
    <name evidence="20" type="ORF">BHR79_01950</name>
    <name evidence="21" type="ORF">EFE40_00835</name>
    <name evidence="22" type="ORF">SAMN04515625_0215</name>
</gene>
<dbReference type="UniPathway" id="UPA00148">
    <property type="reaction ID" value="UER00238"/>
</dbReference>
<evidence type="ECO:0000256" key="2">
    <source>
        <dbReference type="ARBA" id="ARBA00004651"/>
    </source>
</evidence>
<dbReference type="EMBL" id="FNMU01000001">
    <property type="protein sequence ID" value="SDW04425.1"/>
    <property type="molecule type" value="Genomic_DNA"/>
</dbReference>
<evidence type="ECO:0000256" key="4">
    <source>
        <dbReference type="ARBA" id="ARBA00010561"/>
    </source>
</evidence>
<comment type="function">
    <text evidence="14 19">Joins adenosylcobinamide-GDP and alpha-ribazole to generate adenosylcobalamin (Ado-cobalamin). Also synthesizes adenosylcobalamin 5'-phosphate from adenosylcobinamide-GDP and alpha-ribazole 5'-phosphate.</text>
</comment>
<evidence type="ECO:0000256" key="16">
    <source>
        <dbReference type="ARBA" id="ARBA00032853"/>
    </source>
</evidence>
<protein>
    <recommendedName>
        <fullName evidence="6 19">Adenosylcobinamide-GDP ribazoletransferase</fullName>
        <ecNumber evidence="5 19">2.7.8.26</ecNumber>
    </recommendedName>
    <alternativeName>
        <fullName evidence="16 19">Cobalamin synthase</fullName>
    </alternativeName>
    <alternativeName>
        <fullName evidence="15 19">Cobalamin-5'-phosphate synthase</fullName>
    </alternativeName>
</protein>
<dbReference type="Proteomes" id="UP000198669">
    <property type="component" value="Unassembled WGS sequence"/>
</dbReference>
<dbReference type="AlphaFoldDB" id="A0A1L3Q0G5"/>
<evidence type="ECO:0000256" key="1">
    <source>
        <dbReference type="ARBA" id="ARBA00001946"/>
    </source>
</evidence>
<evidence type="ECO:0000256" key="8">
    <source>
        <dbReference type="ARBA" id="ARBA00022573"/>
    </source>
</evidence>
<evidence type="ECO:0000313" key="22">
    <source>
        <dbReference type="EMBL" id="SDW04425.1"/>
    </source>
</evidence>
<keyword evidence="12 19" id="KW-1133">Transmembrane helix</keyword>
<comment type="catalytic activity">
    <reaction evidence="17 19">
        <text>alpha-ribazole + adenosylcob(III)inamide-GDP = adenosylcob(III)alamin + GMP + H(+)</text>
        <dbReference type="Rhea" id="RHEA:16049"/>
        <dbReference type="ChEBI" id="CHEBI:10329"/>
        <dbReference type="ChEBI" id="CHEBI:15378"/>
        <dbReference type="ChEBI" id="CHEBI:18408"/>
        <dbReference type="ChEBI" id="CHEBI:58115"/>
        <dbReference type="ChEBI" id="CHEBI:60487"/>
        <dbReference type="EC" id="2.7.8.26"/>
    </reaction>
</comment>
<dbReference type="EMBL" id="RJJG01000001">
    <property type="protein sequence ID" value="RNI10760.1"/>
    <property type="molecule type" value="Genomic_DNA"/>
</dbReference>
<dbReference type="GO" id="GO:0009236">
    <property type="term" value="P:cobalamin biosynthetic process"/>
    <property type="evidence" value="ECO:0007669"/>
    <property type="project" value="UniProtKB-UniRule"/>
</dbReference>
<evidence type="ECO:0000256" key="3">
    <source>
        <dbReference type="ARBA" id="ARBA00004663"/>
    </source>
</evidence>
<dbReference type="NCBIfam" id="TIGR00317">
    <property type="entry name" value="cobS"/>
    <property type="match status" value="1"/>
</dbReference>
<evidence type="ECO:0000256" key="13">
    <source>
        <dbReference type="ARBA" id="ARBA00023136"/>
    </source>
</evidence>
<evidence type="ECO:0000313" key="24">
    <source>
        <dbReference type="Proteomes" id="UP000198669"/>
    </source>
</evidence>
<comment type="similarity">
    <text evidence="4 19">Belongs to the CobS family.</text>
</comment>
<reference evidence="20 23" key="1">
    <citation type="submission" date="2016-10" db="EMBL/GenBank/DDBJ databases">
        <title>Methanohalophilus halophilus.</title>
        <authorList>
            <person name="L'haridon S."/>
        </authorList>
    </citation>
    <scope>NUCLEOTIDE SEQUENCE [LARGE SCALE GENOMIC DNA]</scope>
    <source>
        <strain evidence="20 23">Z-7982</strain>
    </source>
</reference>
<evidence type="ECO:0000313" key="21">
    <source>
        <dbReference type="EMBL" id="RNI10760.1"/>
    </source>
</evidence>
<reference evidence="22 24" key="2">
    <citation type="submission" date="2016-10" db="EMBL/GenBank/DDBJ databases">
        <authorList>
            <person name="de Groot N.N."/>
        </authorList>
    </citation>
    <scope>NUCLEOTIDE SEQUENCE [LARGE SCALE GENOMIC DNA]</scope>
    <source>
        <strain evidence="22 24">Z-7982</strain>
    </source>
</reference>
<comment type="subcellular location">
    <subcellularLocation>
        <location evidence="2 19">Cell membrane</location>
        <topology evidence="2 19">Multi-pass membrane protein</topology>
    </subcellularLocation>
</comment>
<evidence type="ECO:0000256" key="5">
    <source>
        <dbReference type="ARBA" id="ARBA00013200"/>
    </source>
</evidence>
<dbReference type="Proteomes" id="UP000267921">
    <property type="component" value="Unassembled WGS sequence"/>
</dbReference>
<comment type="pathway">
    <text evidence="3 19">Cofactor biosynthesis; adenosylcobalamin biosynthesis; adenosylcobalamin from cob(II)yrinate a,c-diamide: step 7/7.</text>
</comment>
<dbReference type="HAMAP" id="MF_00719">
    <property type="entry name" value="CobS"/>
    <property type="match status" value="1"/>
</dbReference>
<dbReference type="RefSeq" id="WP_072560699.1">
    <property type="nucleotide sequence ID" value="NZ_CP017921.1"/>
</dbReference>
<evidence type="ECO:0000256" key="14">
    <source>
        <dbReference type="ARBA" id="ARBA00025228"/>
    </source>
</evidence>
<dbReference type="GeneID" id="30582481"/>
<evidence type="ECO:0000256" key="15">
    <source>
        <dbReference type="ARBA" id="ARBA00032605"/>
    </source>
</evidence>
<proteinExistence type="inferred from homology"/>
<reference evidence="21 25" key="3">
    <citation type="submission" date="2018-10" db="EMBL/GenBank/DDBJ databases">
        <title>Cultivation of a novel Methanohalophilus strain from Kebrit Deep of the Red Sea and a genomic comparison of members of the genus Methanohalophilus.</title>
        <authorList>
            <person name="Guan Y."/>
            <person name="Ngugi D.K."/>
            <person name="Stingl U."/>
        </authorList>
    </citation>
    <scope>NUCLEOTIDE SEQUENCE [LARGE SCALE GENOMIC DNA]</scope>
    <source>
        <strain evidence="21 25">DSM 3094</strain>
    </source>
</reference>
<comment type="cofactor">
    <cofactor evidence="1 19">
        <name>Mg(2+)</name>
        <dbReference type="ChEBI" id="CHEBI:18420"/>
    </cofactor>
</comment>
<keyword evidence="13 19" id="KW-0472">Membrane</keyword>
<dbReference type="OrthoDB" id="11748at2157"/>
<evidence type="ECO:0000256" key="19">
    <source>
        <dbReference type="HAMAP-Rule" id="MF_00719"/>
    </source>
</evidence>
<name>A0A1L3Q0G5_9EURY</name>
<sequence>MSGFLLAVRTGFGFLSTIPVGITMEGLDELVKRSYLFVFTGIILGLLIGIFTGIVEYVFPANISAALVIVFIYYLTGLNHLDGLSDFGDGCTAHGSLEKKIKALKDMSLGIGGVAYCVIGLILLYASISSLQQQVYMTGTISSLPQWTILPLSLLVAEVGAKQGMLTIAAFGKSIHEGLGSMVIDTTHGGKYLAGLVMGGIVSVLGLGIIGLIGFVAAILGAFGVLNVSNRHFGGVNGDCIGTANEIARLTSLIAITLVLFAINAGYGGLSWMLL</sequence>
<dbReference type="EMBL" id="CP017921">
    <property type="protein sequence ID" value="APH38370.1"/>
    <property type="molecule type" value="Genomic_DNA"/>
</dbReference>
<feature type="transmembrane region" description="Helical" evidence="19">
    <location>
        <begin position="34"/>
        <end position="51"/>
    </location>
</feature>
<evidence type="ECO:0000256" key="9">
    <source>
        <dbReference type="ARBA" id="ARBA00022679"/>
    </source>
</evidence>
<feature type="transmembrane region" description="Helical" evidence="19">
    <location>
        <begin position="253"/>
        <end position="274"/>
    </location>
</feature>
<dbReference type="Pfam" id="PF02654">
    <property type="entry name" value="CobS"/>
    <property type="match status" value="1"/>
</dbReference>
<keyword evidence="23" id="KW-1185">Reference proteome</keyword>
<comment type="catalytic activity">
    <reaction evidence="18 19">
        <text>alpha-ribazole 5'-phosphate + adenosylcob(III)inamide-GDP = adenosylcob(III)alamin 5'-phosphate + GMP + H(+)</text>
        <dbReference type="Rhea" id="RHEA:23560"/>
        <dbReference type="ChEBI" id="CHEBI:15378"/>
        <dbReference type="ChEBI" id="CHEBI:57918"/>
        <dbReference type="ChEBI" id="CHEBI:58115"/>
        <dbReference type="ChEBI" id="CHEBI:60487"/>
        <dbReference type="ChEBI" id="CHEBI:60493"/>
        <dbReference type="EC" id="2.7.8.26"/>
    </reaction>
</comment>
<evidence type="ECO:0000256" key="7">
    <source>
        <dbReference type="ARBA" id="ARBA00022475"/>
    </source>
</evidence>
<evidence type="ECO:0000256" key="12">
    <source>
        <dbReference type="ARBA" id="ARBA00022989"/>
    </source>
</evidence>
<feature type="transmembrane region" description="Helical" evidence="19">
    <location>
        <begin position="57"/>
        <end position="75"/>
    </location>
</feature>
<dbReference type="STRING" id="2177.BHR79_01950"/>
<dbReference type="InterPro" id="IPR003805">
    <property type="entry name" value="CobS"/>
</dbReference>
<organism evidence="20 23">
    <name type="scientific">Methanohalophilus halophilus</name>
    <dbReference type="NCBI Taxonomy" id="2177"/>
    <lineage>
        <taxon>Archaea</taxon>
        <taxon>Methanobacteriati</taxon>
        <taxon>Methanobacteriota</taxon>
        <taxon>Stenosarchaea group</taxon>
        <taxon>Methanomicrobia</taxon>
        <taxon>Methanosarcinales</taxon>
        <taxon>Methanosarcinaceae</taxon>
        <taxon>Methanohalophilus</taxon>
    </lineage>
</organism>
<dbReference type="PANTHER" id="PTHR34148">
    <property type="entry name" value="ADENOSYLCOBINAMIDE-GDP RIBAZOLETRANSFERASE"/>
    <property type="match status" value="1"/>
</dbReference>
<feature type="transmembrane region" description="Helical" evidence="19">
    <location>
        <begin position="192"/>
        <end position="223"/>
    </location>
</feature>
<dbReference type="GO" id="GO:0051073">
    <property type="term" value="F:adenosylcobinamide-GDP ribazoletransferase activity"/>
    <property type="evidence" value="ECO:0007669"/>
    <property type="project" value="UniProtKB-UniRule"/>
</dbReference>
<feature type="transmembrane region" description="Helical" evidence="19">
    <location>
        <begin position="109"/>
        <end position="128"/>
    </location>
</feature>
<dbReference type="GO" id="GO:0008818">
    <property type="term" value="F:cobalamin 5'-phosphate synthase activity"/>
    <property type="evidence" value="ECO:0007669"/>
    <property type="project" value="UniProtKB-UniRule"/>
</dbReference>
<evidence type="ECO:0000256" key="11">
    <source>
        <dbReference type="ARBA" id="ARBA00022842"/>
    </source>
</evidence>
<dbReference type="Proteomes" id="UP000186879">
    <property type="component" value="Chromosome"/>
</dbReference>
<keyword evidence="9 19" id="KW-0808">Transferase</keyword>
<dbReference type="KEGG" id="mhaz:BHR79_01950"/>
<evidence type="ECO:0000256" key="6">
    <source>
        <dbReference type="ARBA" id="ARBA00015850"/>
    </source>
</evidence>
<evidence type="ECO:0000313" key="25">
    <source>
        <dbReference type="Proteomes" id="UP000267921"/>
    </source>
</evidence>
<feature type="transmembrane region" description="Helical" evidence="19">
    <location>
        <begin position="6"/>
        <end position="27"/>
    </location>
</feature>
<keyword evidence="7 19" id="KW-1003">Cell membrane</keyword>
<evidence type="ECO:0000313" key="23">
    <source>
        <dbReference type="Proteomes" id="UP000186879"/>
    </source>
</evidence>
<keyword evidence="10 19" id="KW-0812">Transmembrane</keyword>
<dbReference type="GO" id="GO:0005886">
    <property type="term" value="C:plasma membrane"/>
    <property type="evidence" value="ECO:0007669"/>
    <property type="project" value="UniProtKB-SubCell"/>
</dbReference>
<dbReference type="PANTHER" id="PTHR34148:SF1">
    <property type="entry name" value="ADENOSYLCOBINAMIDE-GDP RIBAZOLETRANSFERASE"/>
    <property type="match status" value="1"/>
</dbReference>
<keyword evidence="11 19" id="KW-0460">Magnesium</keyword>
<dbReference type="EC" id="2.7.8.26" evidence="5 19"/>
<keyword evidence="8 19" id="KW-0169">Cobalamin biosynthesis</keyword>
<evidence type="ECO:0000256" key="17">
    <source>
        <dbReference type="ARBA" id="ARBA00048623"/>
    </source>
</evidence>
<accession>A0A1L3Q0G5</accession>
<evidence type="ECO:0000256" key="18">
    <source>
        <dbReference type="ARBA" id="ARBA00049504"/>
    </source>
</evidence>
<evidence type="ECO:0000313" key="20">
    <source>
        <dbReference type="EMBL" id="APH38370.1"/>
    </source>
</evidence>